<dbReference type="PANTHER" id="PTHR44307:SF2">
    <property type="entry name" value="PHOSPHOETHANOLAMINE METHYLTRANSFERASE ISOFORM X1"/>
    <property type="match status" value="1"/>
</dbReference>
<dbReference type="InterPro" id="IPR029063">
    <property type="entry name" value="SAM-dependent_MTases_sf"/>
</dbReference>
<reference evidence="6" key="1">
    <citation type="submission" date="2016-10" db="EMBL/GenBank/DDBJ databases">
        <authorList>
            <person name="Varghese N."/>
            <person name="Submissions S."/>
        </authorList>
    </citation>
    <scope>NUCLEOTIDE SEQUENCE [LARGE SCALE GENOMIC DNA]</scope>
    <source>
        <strain evidence="6">DSM 11706</strain>
    </source>
</reference>
<comment type="pathway">
    <text evidence="4">Phospholipid metabolism.</text>
</comment>
<organism evidence="5 6">
    <name type="scientific">Psychrobacillus psychrotolerans</name>
    <dbReference type="NCBI Taxonomy" id="126156"/>
    <lineage>
        <taxon>Bacteria</taxon>
        <taxon>Bacillati</taxon>
        <taxon>Bacillota</taxon>
        <taxon>Bacilli</taxon>
        <taxon>Bacillales</taxon>
        <taxon>Bacillaceae</taxon>
        <taxon>Psychrobacillus</taxon>
    </lineage>
</organism>
<dbReference type="Gene3D" id="3.40.50.150">
    <property type="entry name" value="Vaccinia Virus protein VP39"/>
    <property type="match status" value="1"/>
</dbReference>
<keyword evidence="3" id="KW-0808">Transferase</keyword>
<name>A0A1I5ZIF6_9BACI</name>
<protein>
    <submittedName>
        <fullName evidence="5">Ubiquinone/menaquinone biosynthesis C-methylase UbiE</fullName>
    </submittedName>
</protein>
<keyword evidence="2 5" id="KW-0489">Methyltransferase</keyword>
<evidence type="ECO:0000313" key="6">
    <source>
        <dbReference type="Proteomes" id="UP000198734"/>
    </source>
</evidence>
<evidence type="ECO:0000256" key="4">
    <source>
        <dbReference type="ARBA" id="ARBA00025707"/>
    </source>
</evidence>
<comment type="pathway">
    <text evidence="1">Lipid metabolism.</text>
</comment>
<dbReference type="CDD" id="cd02440">
    <property type="entry name" value="AdoMet_MTases"/>
    <property type="match status" value="1"/>
</dbReference>
<evidence type="ECO:0000256" key="2">
    <source>
        <dbReference type="ARBA" id="ARBA00022603"/>
    </source>
</evidence>
<sequence length="280" mass="32127">MIEEIVKCMPINEFDPTIQKVQTEHRLKLVDFWNIKEGSKVLEIGCGQGDTTAVLAYTVGETGFVHGIDIASPDYGSPVTLGNSMAFLKNSPLGNRIKVNFELDILQEKVDFPEKSFDYIVLSHCSWYLKSPEEFLGMLKKIKKWTNVLCFAEWDTRVQTNEQLPHFLSVLIQAQYECFVENSLVNVRTLFTPKDIQQIVEKAGFEITTEKIIDSTHLQDGKWEIEYTLTDYKELIEAADHLPIKYKALIQSEMHLLEEARSQNKYTSLNTYAFTARIGE</sequence>
<evidence type="ECO:0000256" key="3">
    <source>
        <dbReference type="ARBA" id="ARBA00022679"/>
    </source>
</evidence>
<dbReference type="PANTHER" id="PTHR44307">
    <property type="entry name" value="PHOSPHOETHANOLAMINE METHYLTRANSFERASE"/>
    <property type="match status" value="1"/>
</dbReference>
<dbReference type="Pfam" id="PF13489">
    <property type="entry name" value="Methyltransf_23"/>
    <property type="match status" value="1"/>
</dbReference>
<accession>A0A1I5ZIF6</accession>
<dbReference type="EMBL" id="FOXU01000005">
    <property type="protein sequence ID" value="SFQ56238.1"/>
    <property type="molecule type" value="Genomic_DNA"/>
</dbReference>
<evidence type="ECO:0000256" key="1">
    <source>
        <dbReference type="ARBA" id="ARBA00005189"/>
    </source>
</evidence>
<dbReference type="GO" id="GO:0008168">
    <property type="term" value="F:methyltransferase activity"/>
    <property type="evidence" value="ECO:0007669"/>
    <property type="project" value="UniProtKB-KW"/>
</dbReference>
<dbReference type="AlphaFoldDB" id="A0A1I5ZIF6"/>
<dbReference type="Proteomes" id="UP000198734">
    <property type="component" value="Unassembled WGS sequence"/>
</dbReference>
<dbReference type="SUPFAM" id="SSF53335">
    <property type="entry name" value="S-adenosyl-L-methionine-dependent methyltransferases"/>
    <property type="match status" value="1"/>
</dbReference>
<keyword evidence="6" id="KW-1185">Reference proteome</keyword>
<evidence type="ECO:0000313" key="5">
    <source>
        <dbReference type="EMBL" id="SFQ56238.1"/>
    </source>
</evidence>
<dbReference type="GO" id="GO:0032259">
    <property type="term" value="P:methylation"/>
    <property type="evidence" value="ECO:0007669"/>
    <property type="project" value="UniProtKB-KW"/>
</dbReference>
<proteinExistence type="predicted"/>
<keyword evidence="5" id="KW-0830">Ubiquinone</keyword>
<gene>
    <name evidence="5" type="ORF">SAMN05421670_2722</name>
</gene>
<dbReference type="STRING" id="126156.SAMN05421670_2722"/>